<feature type="domain" description="PurE" evidence="1">
    <location>
        <begin position="134"/>
        <end position="266"/>
    </location>
</feature>
<accession>A6FY46</accession>
<dbReference type="GO" id="GO:0006189">
    <property type="term" value="P:'de novo' IMP biosynthetic process"/>
    <property type="evidence" value="ECO:0007669"/>
    <property type="project" value="InterPro"/>
</dbReference>
<reference evidence="2 3" key="1">
    <citation type="submission" date="2007-06" db="EMBL/GenBank/DDBJ databases">
        <authorList>
            <person name="Shimkets L."/>
            <person name="Ferriera S."/>
            <person name="Johnson J."/>
            <person name="Kravitz S."/>
            <person name="Beeson K."/>
            <person name="Sutton G."/>
            <person name="Rogers Y.-H."/>
            <person name="Friedman R."/>
            <person name="Frazier M."/>
            <person name="Venter J.C."/>
        </authorList>
    </citation>
    <scope>NUCLEOTIDE SEQUENCE [LARGE SCALE GENOMIC DNA]</scope>
    <source>
        <strain evidence="2 3">SIR-1</strain>
    </source>
</reference>
<keyword evidence="3" id="KW-1185">Reference proteome</keyword>
<dbReference type="Proteomes" id="UP000005801">
    <property type="component" value="Unassembled WGS sequence"/>
</dbReference>
<sequence>MSAAATSAQILDALLAGELDRDAALTKLEGLRPSAPSAVEALDDYARIDHDRAKRRGFPEVIYGPGKTTEQIVGIFGRLAAHNPNVLCTRTTAETAEAVRARLVEDGVGVEALEYEPRSGLLSLWREREVRYPGTIAVVSAGTSDLRVAVEAERCATIMGNRVEALADVGVAGLHRLLAVRPTLERARVIVCVAGFEAALPSVVAGLVPCPVIAVPTSTGYGASFGGLSALLGCLTSCAAGVTTVNIDNGFGAAYAATLMNRLGTEDPSR</sequence>
<proteinExistence type="predicted"/>
<organism evidence="2 3">
    <name type="scientific">Plesiocystis pacifica SIR-1</name>
    <dbReference type="NCBI Taxonomy" id="391625"/>
    <lineage>
        <taxon>Bacteria</taxon>
        <taxon>Pseudomonadati</taxon>
        <taxon>Myxococcota</taxon>
        <taxon>Polyangia</taxon>
        <taxon>Nannocystales</taxon>
        <taxon>Nannocystaceae</taxon>
        <taxon>Plesiocystis</taxon>
    </lineage>
</organism>
<dbReference type="InterPro" id="IPR039476">
    <property type="entry name" value="P2CMN_synthase_LarB"/>
</dbReference>
<comment type="caution">
    <text evidence="2">The sequence shown here is derived from an EMBL/GenBank/DDBJ whole genome shotgun (WGS) entry which is preliminary data.</text>
</comment>
<evidence type="ECO:0000313" key="2">
    <source>
        <dbReference type="EMBL" id="EDM81425.1"/>
    </source>
</evidence>
<dbReference type="NCBIfam" id="NF033503">
    <property type="entry name" value="LarB"/>
    <property type="match status" value="1"/>
</dbReference>
<dbReference type="Pfam" id="PF00731">
    <property type="entry name" value="AIRC"/>
    <property type="match status" value="1"/>
</dbReference>
<name>A6FY46_9BACT</name>
<evidence type="ECO:0000259" key="1">
    <source>
        <dbReference type="SMART" id="SM01001"/>
    </source>
</evidence>
<dbReference type="eggNOG" id="COG1691">
    <property type="taxonomic scope" value="Bacteria"/>
</dbReference>
<dbReference type="SUPFAM" id="SSF52255">
    <property type="entry name" value="N5-CAIR mutase (phosphoribosylaminoimidazole carboxylase, PurE)"/>
    <property type="match status" value="1"/>
</dbReference>
<gene>
    <name evidence="2" type="ORF">PPSIR1_39580</name>
</gene>
<dbReference type="STRING" id="391625.PPSIR1_39580"/>
<dbReference type="Gene3D" id="3.40.50.1970">
    <property type="match status" value="1"/>
</dbReference>
<dbReference type="PANTHER" id="PTHR43064:SF1">
    <property type="entry name" value="SLL1489 PROTEIN"/>
    <property type="match status" value="1"/>
</dbReference>
<dbReference type="GO" id="GO:0016787">
    <property type="term" value="F:hydrolase activity"/>
    <property type="evidence" value="ECO:0007669"/>
    <property type="project" value="InterPro"/>
</dbReference>
<dbReference type="EMBL" id="ABCS01000003">
    <property type="protein sequence ID" value="EDM81425.1"/>
    <property type="molecule type" value="Genomic_DNA"/>
</dbReference>
<protein>
    <recommendedName>
        <fullName evidence="1">PurE domain-containing protein</fullName>
    </recommendedName>
</protein>
<dbReference type="InterPro" id="IPR000031">
    <property type="entry name" value="PurE_dom"/>
</dbReference>
<dbReference type="AlphaFoldDB" id="A6FY46"/>
<evidence type="ECO:0000313" key="3">
    <source>
        <dbReference type="Proteomes" id="UP000005801"/>
    </source>
</evidence>
<dbReference type="OrthoDB" id="9782511at2"/>
<dbReference type="PANTHER" id="PTHR43064">
    <property type="entry name" value="PHOSPHORIBOSYLAMINOIMIDAZOLE CARBOXYLASE-RELATED"/>
    <property type="match status" value="1"/>
</dbReference>
<dbReference type="SMART" id="SM01001">
    <property type="entry name" value="AIRC"/>
    <property type="match status" value="1"/>
</dbReference>
<dbReference type="RefSeq" id="WP_006969395.1">
    <property type="nucleotide sequence ID" value="NZ_ABCS01000003.1"/>
</dbReference>